<keyword evidence="7" id="KW-0408">Iron</keyword>
<evidence type="ECO:0000313" key="14">
    <source>
        <dbReference type="EMBL" id="TMI84526.1"/>
    </source>
</evidence>
<evidence type="ECO:0000256" key="7">
    <source>
        <dbReference type="ARBA" id="ARBA00023004"/>
    </source>
</evidence>
<name>A0A537JMZ2_9BACT</name>
<evidence type="ECO:0000256" key="2">
    <source>
        <dbReference type="ARBA" id="ARBA00022448"/>
    </source>
</evidence>
<organism evidence="14 15">
    <name type="scientific">Candidatus Segetimicrobium genomatis</name>
    <dbReference type="NCBI Taxonomy" id="2569760"/>
    <lineage>
        <taxon>Bacteria</taxon>
        <taxon>Bacillati</taxon>
        <taxon>Candidatus Sysuimicrobiota</taxon>
        <taxon>Candidatus Sysuimicrobiia</taxon>
        <taxon>Candidatus Sysuimicrobiales</taxon>
        <taxon>Candidatus Segetimicrobiaceae</taxon>
        <taxon>Candidatus Segetimicrobium</taxon>
    </lineage>
</organism>
<sequence>MITSSPPFFVPMNVGHAVVTGGSIEIVGRLAGQWFLRANFTSQLARDAATSLDVIYVPRRQANLELSYEWAPGSAMTGIVTYVGDRFADAANTSLVPGYLLVGLNATWALGEGYSFQAGINNVFDVTYQESLGFPEPGRTVFMAVTKTF</sequence>
<evidence type="ECO:0000256" key="3">
    <source>
        <dbReference type="ARBA" id="ARBA00022452"/>
    </source>
</evidence>
<dbReference type="EMBL" id="VBAO01000027">
    <property type="protein sequence ID" value="TMI84526.1"/>
    <property type="molecule type" value="Genomic_DNA"/>
</dbReference>
<comment type="caution">
    <text evidence="14">The sequence shown here is derived from an EMBL/GenBank/DDBJ whole genome shotgun (WGS) entry which is preliminary data.</text>
</comment>
<dbReference type="Pfam" id="PF00593">
    <property type="entry name" value="TonB_dep_Rec_b-barrel"/>
    <property type="match status" value="1"/>
</dbReference>
<dbReference type="PROSITE" id="PS52016">
    <property type="entry name" value="TONB_DEPENDENT_REC_3"/>
    <property type="match status" value="1"/>
</dbReference>
<evidence type="ECO:0000256" key="12">
    <source>
        <dbReference type="PROSITE-ProRule" id="PRU01360"/>
    </source>
</evidence>
<dbReference type="Gene3D" id="2.40.170.20">
    <property type="entry name" value="TonB-dependent receptor, beta-barrel domain"/>
    <property type="match status" value="1"/>
</dbReference>
<evidence type="ECO:0000313" key="15">
    <source>
        <dbReference type="Proteomes" id="UP000320048"/>
    </source>
</evidence>
<dbReference type="InterPro" id="IPR036942">
    <property type="entry name" value="Beta-barrel_TonB_sf"/>
</dbReference>
<keyword evidence="9" id="KW-0798">TonB box</keyword>
<dbReference type="PANTHER" id="PTHR32552:SF68">
    <property type="entry name" value="FERRICHROME OUTER MEMBRANE TRANSPORTER_PHAGE RECEPTOR"/>
    <property type="match status" value="1"/>
</dbReference>
<evidence type="ECO:0000256" key="11">
    <source>
        <dbReference type="ARBA" id="ARBA00023237"/>
    </source>
</evidence>
<evidence type="ECO:0000256" key="9">
    <source>
        <dbReference type="ARBA" id="ARBA00023077"/>
    </source>
</evidence>
<evidence type="ECO:0000259" key="13">
    <source>
        <dbReference type="Pfam" id="PF00593"/>
    </source>
</evidence>
<keyword evidence="14" id="KW-0675">Receptor</keyword>
<gene>
    <name evidence="14" type="ORF">E6H04_01215</name>
</gene>
<evidence type="ECO:0000256" key="1">
    <source>
        <dbReference type="ARBA" id="ARBA00004571"/>
    </source>
</evidence>
<reference evidence="14 15" key="1">
    <citation type="journal article" date="2019" name="Nat. Microbiol.">
        <title>Mediterranean grassland soil C-N compound turnover is dependent on rainfall and depth, and is mediated by genomically divergent microorganisms.</title>
        <authorList>
            <person name="Diamond S."/>
            <person name="Andeer P.F."/>
            <person name="Li Z."/>
            <person name="Crits-Christoph A."/>
            <person name="Burstein D."/>
            <person name="Anantharaman K."/>
            <person name="Lane K.R."/>
            <person name="Thomas B.C."/>
            <person name="Pan C."/>
            <person name="Northen T.R."/>
            <person name="Banfield J.F."/>
        </authorList>
    </citation>
    <scope>NUCLEOTIDE SEQUENCE [LARGE SCALE GENOMIC DNA]</scope>
    <source>
        <strain evidence="14">NP_7</strain>
    </source>
</reference>
<keyword evidence="4" id="KW-0410">Iron transport</keyword>
<proteinExistence type="inferred from homology"/>
<keyword evidence="11 12" id="KW-0998">Cell outer membrane</keyword>
<dbReference type="GO" id="GO:0009279">
    <property type="term" value="C:cell outer membrane"/>
    <property type="evidence" value="ECO:0007669"/>
    <property type="project" value="UniProtKB-SubCell"/>
</dbReference>
<evidence type="ECO:0000256" key="10">
    <source>
        <dbReference type="ARBA" id="ARBA00023136"/>
    </source>
</evidence>
<dbReference type="InterPro" id="IPR039426">
    <property type="entry name" value="TonB-dep_rcpt-like"/>
</dbReference>
<comment type="subcellular location">
    <subcellularLocation>
        <location evidence="1 12">Cell outer membrane</location>
        <topology evidence="1 12">Multi-pass membrane protein</topology>
    </subcellularLocation>
</comment>
<keyword evidence="5 12" id="KW-0812">Transmembrane</keyword>
<evidence type="ECO:0000256" key="4">
    <source>
        <dbReference type="ARBA" id="ARBA00022496"/>
    </source>
</evidence>
<evidence type="ECO:0000256" key="8">
    <source>
        <dbReference type="ARBA" id="ARBA00023065"/>
    </source>
</evidence>
<dbReference type="Proteomes" id="UP000320048">
    <property type="component" value="Unassembled WGS sequence"/>
</dbReference>
<keyword evidence="8" id="KW-0406">Ion transport</keyword>
<dbReference type="GO" id="GO:0015344">
    <property type="term" value="F:siderophore uptake transmembrane transporter activity"/>
    <property type="evidence" value="ECO:0007669"/>
    <property type="project" value="TreeGrafter"/>
</dbReference>
<dbReference type="AlphaFoldDB" id="A0A537JMZ2"/>
<keyword evidence="2 12" id="KW-0813">Transport</keyword>
<keyword evidence="10 12" id="KW-0472">Membrane</keyword>
<feature type="domain" description="TonB-dependent receptor-like beta-barrel" evidence="13">
    <location>
        <begin position="6"/>
        <end position="123"/>
    </location>
</feature>
<evidence type="ECO:0000256" key="6">
    <source>
        <dbReference type="ARBA" id="ARBA00022729"/>
    </source>
</evidence>
<dbReference type="InterPro" id="IPR000531">
    <property type="entry name" value="Beta-barrel_TonB"/>
</dbReference>
<keyword evidence="3 12" id="KW-1134">Transmembrane beta strand</keyword>
<evidence type="ECO:0000256" key="5">
    <source>
        <dbReference type="ARBA" id="ARBA00022692"/>
    </source>
</evidence>
<comment type="similarity">
    <text evidence="12">Belongs to the TonB-dependent receptor family.</text>
</comment>
<dbReference type="PANTHER" id="PTHR32552">
    <property type="entry name" value="FERRICHROME IRON RECEPTOR-RELATED"/>
    <property type="match status" value="1"/>
</dbReference>
<keyword evidence="6" id="KW-0732">Signal</keyword>
<accession>A0A537JMZ2</accession>
<dbReference type="SUPFAM" id="SSF56935">
    <property type="entry name" value="Porins"/>
    <property type="match status" value="1"/>
</dbReference>
<protein>
    <submittedName>
        <fullName evidence="14">TonB-dependent receptor</fullName>
    </submittedName>
</protein>